<keyword evidence="5" id="KW-0482">Metalloprotease</keyword>
<organism evidence="5 6">
    <name type="scientific">Mucilaginibacter angelicae</name>
    <dbReference type="NCBI Taxonomy" id="869718"/>
    <lineage>
        <taxon>Bacteria</taxon>
        <taxon>Pseudomonadati</taxon>
        <taxon>Bacteroidota</taxon>
        <taxon>Sphingobacteriia</taxon>
        <taxon>Sphingobacteriales</taxon>
        <taxon>Sphingobacteriaceae</taxon>
        <taxon>Mucilaginibacter</taxon>
    </lineage>
</organism>
<dbReference type="InterPro" id="IPR033413">
    <property type="entry name" value="DUF5117"/>
</dbReference>
<feature type="domain" description="DUF5118" evidence="4">
    <location>
        <begin position="61"/>
        <end position="108"/>
    </location>
</feature>
<dbReference type="CDD" id="cd04276">
    <property type="entry name" value="ZnMc_MMP_like_2"/>
    <property type="match status" value="1"/>
</dbReference>
<protein>
    <submittedName>
        <fullName evidence="5">Zinc-dependent metalloprotease</fullName>
    </submittedName>
</protein>
<dbReference type="Gene3D" id="3.40.390.10">
    <property type="entry name" value="Collagenase (Catalytic Domain)"/>
    <property type="match status" value="1"/>
</dbReference>
<evidence type="ECO:0000313" key="6">
    <source>
        <dbReference type="Proteomes" id="UP001589828"/>
    </source>
</evidence>
<dbReference type="Pfam" id="PF17148">
    <property type="entry name" value="DUF5117"/>
    <property type="match status" value="1"/>
</dbReference>
<dbReference type="Proteomes" id="UP001589828">
    <property type="component" value="Unassembled WGS sequence"/>
</dbReference>
<proteinExistence type="predicted"/>
<sequence length="846" mass="94464">MYNYKKQACRMLMLSAALALAFGTADAQKKSKSKTPPAAAVDTAKAKALALLAAKPPTALKPYKEVVPATAKTMKSFFTLHLVADKYLFEIPDSLLKKDILIVSRIDKAPAGFRLPGGLMSYAGDEVGESVIEFEKIPGDKIVMRSIAFREFSNDTTENGLSRSLINSNYQTIQGAFPIKALNKEGKSSVIDMTDYINSDNSIFALGDPFVRGLLGFLAVDRGFVDDAKAFPTNVEIRSVKTYNLKPGPFGGTPPPVTFEFNSSIVLLPAVPMKARLADPRIGFFSNSYVDFDANPHGVSNTSYIWRWRLEPKAADMEKYKRGELVEPQKPIVIYIDPATPKKWVPYLMQGINDWQGAFEKAGFKNAIVAKEPPLNDSTWNIDDARHSVLVYKPSSIPNASGPSIKDPRTGEILETHINWYHSVMTLVQNWYTVQAGAIDPRARKPQLDDELMGQLIRFVSSHEIGHTLGLMHNFGASSTVPVANLRNKAWVEEHGHTPSIMDYARFNYVAQPEDNISEKGIFPRIGDYDKWAIEWGYKLIPDAKNTNDEKPILNKWMVDKLASGKQYFYGSQVDPATNDIYKNNNPDPRDQSEDLGDDAMLASTYGIKNLKRVVPNLTTWLKEPNENYDKIADMYNEVVTEYQRFMGHVLKNIGGIYTTPKTVEQAGPIYAVVEKEKQKRAMAFLQEQLFTTPYWLMDSKLYDLSTADFSSVTKIQKGVLLQLIGAQRITTMLNEEHLYGDKAYTVTEMLNDLKKGVFSELATHKAISIYRRDLQKVYVEALINIISKQSTGLDNDGLSIVKAQAKSLALQLKAAATGANPATRAHLTDMYERLNNALKPKQDNA</sequence>
<dbReference type="InterPro" id="IPR034032">
    <property type="entry name" value="Zn_MMP-like_bac"/>
</dbReference>
<feature type="domain" description="EcxA zinc-binding" evidence="2">
    <location>
        <begin position="446"/>
        <end position="763"/>
    </location>
</feature>
<feature type="chain" id="PRO_5047420114" evidence="1">
    <location>
        <begin position="22"/>
        <end position="846"/>
    </location>
</feature>
<gene>
    <name evidence="5" type="ORF">ACFFGT_06755</name>
</gene>
<dbReference type="RefSeq" id="WP_377021751.1">
    <property type="nucleotide sequence ID" value="NZ_JBHLTS010000018.1"/>
</dbReference>
<dbReference type="Pfam" id="PF16313">
    <property type="entry name" value="DUF4953"/>
    <property type="match status" value="1"/>
</dbReference>
<evidence type="ECO:0000259" key="4">
    <source>
        <dbReference type="Pfam" id="PF17162"/>
    </source>
</evidence>
<dbReference type="Pfam" id="PF17162">
    <property type="entry name" value="DUF5118"/>
    <property type="match status" value="1"/>
</dbReference>
<keyword evidence="6" id="KW-1185">Reference proteome</keyword>
<feature type="domain" description="DUF5117" evidence="3">
    <location>
        <begin position="124"/>
        <end position="313"/>
    </location>
</feature>
<feature type="signal peptide" evidence="1">
    <location>
        <begin position="1"/>
        <end position="21"/>
    </location>
</feature>
<evidence type="ECO:0000313" key="5">
    <source>
        <dbReference type="EMBL" id="MFC0513890.1"/>
    </source>
</evidence>
<keyword evidence="5" id="KW-0378">Hydrolase</keyword>
<dbReference type="PANTHER" id="PTHR38478">
    <property type="entry name" value="PEPTIDASE M1A AND M12B"/>
    <property type="match status" value="1"/>
</dbReference>
<dbReference type="PANTHER" id="PTHR38478:SF1">
    <property type="entry name" value="ZINC DEPENDENT METALLOPROTEASE DOMAIN LIPOPROTEIN"/>
    <property type="match status" value="1"/>
</dbReference>
<name>A0ABV6L3G2_9SPHI</name>
<comment type="caution">
    <text evidence="5">The sequence shown here is derived from an EMBL/GenBank/DDBJ whole genome shotgun (WGS) entry which is preliminary data.</text>
</comment>
<dbReference type="EMBL" id="JBHLTS010000018">
    <property type="protein sequence ID" value="MFC0513890.1"/>
    <property type="molecule type" value="Genomic_DNA"/>
</dbReference>
<dbReference type="InterPro" id="IPR033428">
    <property type="entry name" value="DUF5118"/>
</dbReference>
<accession>A0ABV6L3G2</accession>
<dbReference type="InterPro" id="IPR024079">
    <property type="entry name" value="MetalloPept_cat_dom_sf"/>
</dbReference>
<evidence type="ECO:0000256" key="1">
    <source>
        <dbReference type="SAM" id="SignalP"/>
    </source>
</evidence>
<keyword evidence="5" id="KW-0645">Protease</keyword>
<dbReference type="GO" id="GO:0008237">
    <property type="term" value="F:metallopeptidase activity"/>
    <property type="evidence" value="ECO:0007669"/>
    <property type="project" value="UniProtKB-KW"/>
</dbReference>
<dbReference type="InterPro" id="IPR032534">
    <property type="entry name" value="EcxA_zinc-bd"/>
</dbReference>
<dbReference type="SUPFAM" id="SSF55486">
    <property type="entry name" value="Metalloproteases ('zincins'), catalytic domain"/>
    <property type="match status" value="1"/>
</dbReference>
<evidence type="ECO:0000259" key="3">
    <source>
        <dbReference type="Pfam" id="PF17148"/>
    </source>
</evidence>
<reference evidence="5 6" key="1">
    <citation type="submission" date="2024-09" db="EMBL/GenBank/DDBJ databases">
        <authorList>
            <person name="Sun Q."/>
            <person name="Mori K."/>
        </authorList>
    </citation>
    <scope>NUCLEOTIDE SEQUENCE [LARGE SCALE GENOMIC DNA]</scope>
    <source>
        <strain evidence="5 6">NCAIM B.02415</strain>
    </source>
</reference>
<keyword evidence="1" id="KW-0732">Signal</keyword>
<evidence type="ECO:0000259" key="2">
    <source>
        <dbReference type="Pfam" id="PF16313"/>
    </source>
</evidence>